<evidence type="ECO:0000256" key="1">
    <source>
        <dbReference type="SAM" id="Phobius"/>
    </source>
</evidence>
<keyword evidence="4" id="KW-1185">Reference proteome</keyword>
<dbReference type="Gene3D" id="1.10.10.10">
    <property type="entry name" value="Winged helix-like DNA-binding domain superfamily/Winged helix DNA-binding domain"/>
    <property type="match status" value="1"/>
</dbReference>
<dbReference type="FunFam" id="1.10.10.10:FF:000534">
    <property type="entry name" value="Metallo-hydrolase/oxidoreductase superfamily protein"/>
    <property type="match status" value="1"/>
</dbReference>
<dbReference type="Proteomes" id="UP001152523">
    <property type="component" value="Unassembled WGS sequence"/>
</dbReference>
<evidence type="ECO:0000313" key="3">
    <source>
        <dbReference type="EMBL" id="CAH9133900.1"/>
    </source>
</evidence>
<dbReference type="GO" id="GO:0009536">
    <property type="term" value="C:plastid"/>
    <property type="evidence" value="ECO:0007669"/>
    <property type="project" value="TreeGrafter"/>
</dbReference>
<comment type="caution">
    <text evidence="3">The sequence shown here is derived from an EMBL/GenBank/DDBJ whole genome shotgun (WGS) entry which is preliminary data.</text>
</comment>
<evidence type="ECO:0000259" key="2">
    <source>
        <dbReference type="SMART" id="SM00849"/>
    </source>
</evidence>
<dbReference type="InterPro" id="IPR036388">
    <property type="entry name" value="WH-like_DNA-bd_sf"/>
</dbReference>
<name>A0AAV0FED9_9ASTE</name>
<dbReference type="PANTHER" id="PTHR23131:SF0">
    <property type="entry name" value="ENDORIBONUCLEASE LACTB2"/>
    <property type="match status" value="1"/>
</dbReference>
<dbReference type="EMBL" id="CAMAPF010000979">
    <property type="protein sequence ID" value="CAH9133900.1"/>
    <property type="molecule type" value="Genomic_DNA"/>
</dbReference>
<keyword evidence="1" id="KW-0472">Membrane</keyword>
<dbReference type="Gene3D" id="3.60.15.10">
    <property type="entry name" value="Ribonuclease Z/Hydroxyacylglutathione hydrolase-like"/>
    <property type="match status" value="1"/>
</dbReference>
<dbReference type="FunFam" id="3.60.15.10:FF:000032">
    <property type="entry name" value="Metallo-hydrolase/oxidoreductase superfamily protein"/>
    <property type="match status" value="1"/>
</dbReference>
<feature type="transmembrane region" description="Helical" evidence="1">
    <location>
        <begin position="502"/>
        <end position="520"/>
    </location>
</feature>
<dbReference type="Pfam" id="PF00753">
    <property type="entry name" value="Lactamase_B"/>
    <property type="match status" value="1"/>
</dbReference>
<dbReference type="SMART" id="SM00849">
    <property type="entry name" value="Lactamase_B"/>
    <property type="match status" value="1"/>
</dbReference>
<reference evidence="3" key="1">
    <citation type="submission" date="2022-07" db="EMBL/GenBank/DDBJ databases">
        <authorList>
            <person name="Macas J."/>
            <person name="Novak P."/>
            <person name="Neumann P."/>
        </authorList>
    </citation>
    <scope>NUCLEOTIDE SEQUENCE</scope>
</reference>
<keyword evidence="1" id="KW-1133">Transmembrane helix</keyword>
<keyword evidence="1" id="KW-0812">Transmembrane</keyword>
<gene>
    <name evidence="3" type="ORF">CEPIT_LOCUS33300</name>
</gene>
<organism evidence="3 4">
    <name type="scientific">Cuscuta epithymum</name>
    <dbReference type="NCBI Taxonomy" id="186058"/>
    <lineage>
        <taxon>Eukaryota</taxon>
        <taxon>Viridiplantae</taxon>
        <taxon>Streptophyta</taxon>
        <taxon>Embryophyta</taxon>
        <taxon>Tracheophyta</taxon>
        <taxon>Spermatophyta</taxon>
        <taxon>Magnoliopsida</taxon>
        <taxon>eudicotyledons</taxon>
        <taxon>Gunneridae</taxon>
        <taxon>Pentapetalae</taxon>
        <taxon>asterids</taxon>
        <taxon>lamiids</taxon>
        <taxon>Solanales</taxon>
        <taxon>Convolvulaceae</taxon>
        <taxon>Cuscuteae</taxon>
        <taxon>Cuscuta</taxon>
        <taxon>Cuscuta subgen. Cuscuta</taxon>
    </lineage>
</organism>
<dbReference type="AlphaFoldDB" id="A0AAV0FED9"/>
<dbReference type="InterPro" id="IPR036866">
    <property type="entry name" value="RibonucZ/Hydroxyglut_hydro"/>
</dbReference>
<dbReference type="InterPro" id="IPR001279">
    <property type="entry name" value="Metallo-B-lactamas"/>
</dbReference>
<dbReference type="SUPFAM" id="SSF56281">
    <property type="entry name" value="Metallo-hydrolase/oxidoreductase"/>
    <property type="match status" value="1"/>
</dbReference>
<sequence>MATHSVAVIIKNPLNPAEFLLVKQTPPPKFNDSEYDSFIDSDLWDLPSAKLRPLTSPPASKAVVHVDDCELGDFGSTQLDLSSALIQVLGQLGFDEASEVKWTFHKCVEEPEYGPGVPTKTVYIIGTLVHKHENSTEISKWMSIEMCLNMLIDVKPSEDRIGPLVNVGLLNAARESGNCKISQTLNFQEYLPGLTLVPMGSRTAKPFHTTNLIVLVPERNRNGCADDTIAVRGEALIVDPGCKSAFYDELREIISVLPRKLIVFVTHHHHDHVDGLSVVQECNPNASLLAHENTMRRIKKGDWSLDFIPVSGSEEICIGGHRLRIISAPGHTDGHLALLHVSSNSLIAGDHCVGQGSSFLDIKSGGSMADYFQTTYKFMELSPHALIPMHGRVNMWPKHMLCGYLRNRRERESMILKSMENGAKTLFDIVAYTYVHVDPSFWIHASSNVRLHVDHLAQHEKLPEHFSIHKFRKTCGLHFIMQWLWAYVCNTFSIKLQMLRNLFLYGAVVVVAGLAMLFTIKEARVKE</sequence>
<proteinExistence type="predicted"/>
<feature type="domain" description="Metallo-beta-lactamase" evidence="2">
    <location>
        <begin position="225"/>
        <end position="390"/>
    </location>
</feature>
<evidence type="ECO:0000313" key="4">
    <source>
        <dbReference type="Proteomes" id="UP001152523"/>
    </source>
</evidence>
<dbReference type="InterPro" id="IPR050662">
    <property type="entry name" value="Sec-metab_biosynth-thioest"/>
</dbReference>
<protein>
    <recommendedName>
        <fullName evidence="2">Metallo-beta-lactamase domain-containing protein</fullName>
    </recommendedName>
</protein>
<dbReference type="PANTHER" id="PTHR23131">
    <property type="entry name" value="ENDORIBONUCLEASE LACTB2"/>
    <property type="match status" value="1"/>
</dbReference>
<accession>A0AAV0FED9</accession>